<dbReference type="CDD" id="cd01335">
    <property type="entry name" value="Radical_SAM"/>
    <property type="match status" value="1"/>
</dbReference>
<keyword evidence="3 6" id="KW-0479">Metal-binding</keyword>
<evidence type="ECO:0000256" key="3">
    <source>
        <dbReference type="ARBA" id="ARBA00022723"/>
    </source>
</evidence>
<feature type="binding site" evidence="8">
    <location>
        <position position="93"/>
    </location>
    <ligand>
        <name>S-adenosyl-L-methionine</name>
        <dbReference type="ChEBI" id="CHEBI:59789"/>
    </ligand>
</feature>
<keyword evidence="11" id="KW-1185">Reference proteome</keyword>
<dbReference type="InterPro" id="IPR034405">
    <property type="entry name" value="F420"/>
</dbReference>
<feature type="domain" description="Radical SAM core" evidence="9">
    <location>
        <begin position="73"/>
        <end position="306"/>
    </location>
</feature>
<dbReference type="InterPro" id="IPR007197">
    <property type="entry name" value="rSAM"/>
</dbReference>
<keyword evidence="2 6" id="KW-0949">S-adenosyl-L-methionine</keyword>
<evidence type="ECO:0000313" key="11">
    <source>
        <dbReference type="Proteomes" id="UP001366166"/>
    </source>
</evidence>
<dbReference type="SFLD" id="SFLDF00343">
    <property type="entry name" value="aminofutalosine_synthase_(mqnE"/>
    <property type="match status" value="1"/>
</dbReference>
<comment type="cofactor">
    <cofactor evidence="6 7">
        <name>[4Fe-4S] cluster</name>
        <dbReference type="ChEBI" id="CHEBI:49883"/>
    </cofactor>
    <text evidence="6 7">Binds 1 [4Fe-4S] cluster. The cluster is coordinated with 3 cysteines and an exchangeable S-adenosyl-L-methionine.</text>
</comment>
<dbReference type="InterPro" id="IPR058240">
    <property type="entry name" value="rSAM_sf"/>
</dbReference>
<dbReference type="HAMAP" id="MF_00993">
    <property type="entry name" value="MqnE"/>
    <property type="match status" value="1"/>
</dbReference>
<dbReference type="Gene3D" id="3.20.20.70">
    <property type="entry name" value="Aldolase class I"/>
    <property type="match status" value="1"/>
</dbReference>
<evidence type="ECO:0000313" key="10">
    <source>
        <dbReference type="EMBL" id="BEQ15261.1"/>
    </source>
</evidence>
<feature type="binding site" evidence="6 7">
    <location>
        <position position="87"/>
    </location>
    <ligand>
        <name>[4Fe-4S] cluster</name>
        <dbReference type="ChEBI" id="CHEBI:49883"/>
        <note>4Fe-4S-S-AdoMet</note>
    </ligand>
</feature>
<dbReference type="SFLD" id="SFLDG01389">
    <property type="entry name" value="menaquinone_synthsis_involved"/>
    <property type="match status" value="2"/>
</dbReference>
<feature type="binding site" evidence="8">
    <location>
        <position position="199"/>
    </location>
    <ligand>
        <name>S-adenosyl-L-methionine</name>
        <dbReference type="ChEBI" id="CHEBI:59789"/>
    </ligand>
</feature>
<evidence type="ECO:0000256" key="4">
    <source>
        <dbReference type="ARBA" id="ARBA00023004"/>
    </source>
</evidence>
<keyword evidence="4 6" id="KW-0408">Iron</keyword>
<proteinExistence type="inferred from homology"/>
<evidence type="ECO:0000256" key="6">
    <source>
        <dbReference type="HAMAP-Rule" id="MF_00993"/>
    </source>
</evidence>
<dbReference type="InterPro" id="IPR022432">
    <property type="entry name" value="MqnE"/>
</dbReference>
<comment type="similarity">
    <text evidence="6">Belongs to the radical SAM superfamily. MqnE family.</text>
</comment>
<dbReference type="GO" id="GO:0044689">
    <property type="term" value="F:7,8-didemethyl-8-hydroxy-5-deazariboflavin synthase activity"/>
    <property type="evidence" value="ECO:0007669"/>
    <property type="project" value="TreeGrafter"/>
</dbReference>
<dbReference type="PANTHER" id="PTHR43076">
    <property type="entry name" value="FO SYNTHASE (COFH)"/>
    <property type="match status" value="1"/>
</dbReference>
<dbReference type="EC" id="2.5.1.120" evidence="6"/>
<name>A0AAU9EXX9_9BACT</name>
<dbReference type="PROSITE" id="PS51918">
    <property type="entry name" value="RADICAL_SAM"/>
    <property type="match status" value="1"/>
</dbReference>
<accession>A0AAU9EXX9</accession>
<dbReference type="InterPro" id="IPR045567">
    <property type="entry name" value="CofH/MnqC-like_C"/>
</dbReference>
<dbReference type="SUPFAM" id="SSF102114">
    <property type="entry name" value="Radical SAM enzymes"/>
    <property type="match status" value="1"/>
</dbReference>
<dbReference type="InterPro" id="IPR013785">
    <property type="entry name" value="Aldolase_TIM"/>
</dbReference>
<dbReference type="GO" id="GO:0005506">
    <property type="term" value="F:iron ion binding"/>
    <property type="evidence" value="ECO:0007669"/>
    <property type="project" value="UniProtKB-UniRule"/>
</dbReference>
<dbReference type="Proteomes" id="UP001366166">
    <property type="component" value="Chromosome"/>
</dbReference>
<protein>
    <recommendedName>
        <fullName evidence="6">Aminodeoxyfutalosine synthase</fullName>
        <shortName evidence="6">AFL synthase</shortName>
        <shortName evidence="6">Aminofutalosine synthase</shortName>
        <ecNumber evidence="6">2.5.1.120</ecNumber>
    </recommendedName>
    <alternativeName>
        <fullName evidence="6">Menaquinone biosynthetic enzyme MqnE</fullName>
    </alternativeName>
</protein>
<evidence type="ECO:0000256" key="7">
    <source>
        <dbReference type="PIRSR" id="PIRSR004762-1"/>
    </source>
</evidence>
<dbReference type="SFLD" id="SFLDG01064">
    <property type="entry name" value="F420__menaquinone_cofactor_bio"/>
    <property type="match status" value="2"/>
</dbReference>
<evidence type="ECO:0000256" key="2">
    <source>
        <dbReference type="ARBA" id="ARBA00022691"/>
    </source>
</evidence>
<dbReference type="NCBIfam" id="TIGR00423">
    <property type="entry name" value="CofH family radical SAM protein"/>
    <property type="match status" value="1"/>
</dbReference>
<evidence type="ECO:0000259" key="9">
    <source>
        <dbReference type="PROSITE" id="PS51918"/>
    </source>
</evidence>
<feature type="binding site" evidence="6 7">
    <location>
        <position position="94"/>
    </location>
    <ligand>
        <name>[4Fe-4S] cluster</name>
        <dbReference type="ChEBI" id="CHEBI:49883"/>
        <note>4Fe-4S-S-AdoMet</note>
    </ligand>
</feature>
<dbReference type="PIRSF" id="PIRSF004762">
    <property type="entry name" value="CHP00423"/>
    <property type="match status" value="1"/>
</dbReference>
<keyword evidence="5 6" id="KW-0411">Iron-sulfur</keyword>
<keyword evidence="6" id="KW-0808">Transferase</keyword>
<dbReference type="AlphaFoldDB" id="A0AAU9EXX9"/>
<dbReference type="KEGG" id="dmp:FAK_23270"/>
<keyword evidence="6" id="KW-0474">Menaquinone biosynthesis</keyword>
<reference evidence="11" key="1">
    <citation type="journal article" date="2023" name="Arch. Microbiol.">
        <title>Desulfoferula mesophilus gen. nov. sp. nov., a mesophilic sulfate-reducing bacterium isolated from a brackish lake sediment.</title>
        <authorList>
            <person name="Watanabe T."/>
            <person name="Yabe T."/>
            <person name="Tsuji J.M."/>
            <person name="Fukui M."/>
        </authorList>
    </citation>
    <scope>NUCLEOTIDE SEQUENCE [LARGE SCALE GENOMIC DNA]</scope>
    <source>
        <strain evidence="11">12FAK</strain>
    </source>
</reference>
<comment type="function">
    <text evidence="6">Radical SAM enzyme that catalyzes the addition of the adenosyl radical to the double bond of 3-[(1-carboxyvinyl)oxy]benzoate, leading to aminodeoxyfutalosine (AFL), a key intermediate in the formation of menaquinone (MK, vitamin K2) from chorismate.</text>
</comment>
<feature type="binding site" evidence="6 7">
    <location>
        <position position="91"/>
    </location>
    <ligand>
        <name>[4Fe-4S] cluster</name>
        <dbReference type="ChEBI" id="CHEBI:49883"/>
        <note>4Fe-4S-S-AdoMet</note>
    </ligand>
</feature>
<dbReference type="NCBIfam" id="TIGR03700">
    <property type="entry name" value="mena_SCO4494"/>
    <property type="match status" value="1"/>
</dbReference>
<comment type="catalytic activity">
    <reaction evidence="6">
        <text>3-[(1-carboxyvinyl)-oxy]benzoate + S-adenosyl-L-methionine + H2O = 6-amino-6-deoxyfutalosine + hydrogencarbonate + L-methionine + H(+)</text>
        <dbReference type="Rhea" id="RHEA:33075"/>
        <dbReference type="ChEBI" id="CHEBI:15377"/>
        <dbReference type="ChEBI" id="CHEBI:15378"/>
        <dbReference type="ChEBI" id="CHEBI:17544"/>
        <dbReference type="ChEBI" id="CHEBI:57844"/>
        <dbReference type="ChEBI" id="CHEBI:59789"/>
        <dbReference type="ChEBI" id="CHEBI:64286"/>
        <dbReference type="ChEBI" id="CHEBI:76981"/>
        <dbReference type="EC" id="2.5.1.120"/>
    </reaction>
</comment>
<sequence length="381" mass="40946">MAGQEPALAQGLPPLELNPGLVSDPGLKPVAAKLIAGERLDAADGLALMTSQDLLGLGALAHAARLAKNGLATHYVLNRQINYSNICGNRCTFCAFWREPDGEGAYLLSPQEAAALAAEHPEMDLAELHIVGSCHPELGLDYYCELLRALGAARPKATLKAFTAAEIDHFACREGISAREVLKRFMDCGLRALTGGGAEVFSPRVRAKLCPTKTSGQRWLEVSGQAHALGLPTNATMLYGHIETPQERVEHLLALRDQQDLSGGFSAFIPLAFHPDNTGLGDISRTTGLDDLRVVAASRLLLDNIPHIKAYWVMLGPKVAQVALNFGADDLDGTIVEERITHTAGATTAKGMTEAELRHLITSAGFVPVRRDSFYRSLEQD</sequence>
<dbReference type="GO" id="GO:0051539">
    <property type="term" value="F:4 iron, 4 sulfur cluster binding"/>
    <property type="evidence" value="ECO:0007669"/>
    <property type="project" value="UniProtKB-KW"/>
</dbReference>
<dbReference type="GO" id="GO:0009234">
    <property type="term" value="P:menaquinone biosynthetic process"/>
    <property type="evidence" value="ECO:0007669"/>
    <property type="project" value="UniProtKB-UniRule"/>
</dbReference>
<evidence type="ECO:0000256" key="8">
    <source>
        <dbReference type="PIRSR" id="PIRSR004762-2"/>
    </source>
</evidence>
<keyword evidence="1 6" id="KW-0004">4Fe-4S</keyword>
<dbReference type="SFLD" id="SFLDS00029">
    <property type="entry name" value="Radical_SAM"/>
    <property type="match status" value="2"/>
</dbReference>
<comment type="pathway">
    <text evidence="6">Quinol/quinone metabolism; menaquinone biosynthesis.</text>
</comment>
<dbReference type="SFLD" id="SFLDF00342">
    <property type="entry name" value="cyclic_dehypoxanthine_futalosi"/>
    <property type="match status" value="1"/>
</dbReference>
<dbReference type="PANTHER" id="PTHR43076:SF7">
    <property type="entry name" value="AMINODEOXYFUTALOSINE SYNTHASE"/>
    <property type="match status" value="1"/>
</dbReference>
<dbReference type="EMBL" id="AP028679">
    <property type="protein sequence ID" value="BEQ15261.1"/>
    <property type="molecule type" value="Genomic_DNA"/>
</dbReference>
<evidence type="ECO:0000256" key="5">
    <source>
        <dbReference type="ARBA" id="ARBA00023014"/>
    </source>
</evidence>
<organism evidence="10 11">
    <name type="scientific">Desulfoferula mesophila</name>
    <dbReference type="NCBI Taxonomy" id="3058419"/>
    <lineage>
        <taxon>Bacteria</taxon>
        <taxon>Pseudomonadati</taxon>
        <taxon>Thermodesulfobacteriota</taxon>
        <taxon>Desulfarculia</taxon>
        <taxon>Desulfarculales</taxon>
        <taxon>Desulfarculaceae</taxon>
        <taxon>Desulfoferula</taxon>
    </lineage>
</organism>
<dbReference type="Pfam" id="PF04055">
    <property type="entry name" value="Radical_SAM"/>
    <property type="match status" value="1"/>
</dbReference>
<dbReference type="Pfam" id="PF19288">
    <property type="entry name" value="CofH_C"/>
    <property type="match status" value="1"/>
</dbReference>
<gene>
    <name evidence="6 10" type="primary">mqnE</name>
    <name evidence="10" type="ORF">FAK_23270</name>
</gene>
<dbReference type="GO" id="GO:0102573">
    <property type="term" value="F:aminodeoxyfutalosine synthase activity"/>
    <property type="evidence" value="ECO:0007669"/>
    <property type="project" value="UniProtKB-EC"/>
</dbReference>
<evidence type="ECO:0000256" key="1">
    <source>
        <dbReference type="ARBA" id="ARBA00022485"/>
    </source>
</evidence>
<dbReference type="InterPro" id="IPR020050">
    <property type="entry name" value="FO_synthase_su2"/>
</dbReference>